<evidence type="ECO:0000313" key="3">
    <source>
        <dbReference type="Proteomes" id="UP000613512"/>
    </source>
</evidence>
<keyword evidence="3" id="KW-1185">Reference proteome</keyword>
<feature type="transmembrane region" description="Helical" evidence="1">
    <location>
        <begin position="32"/>
        <end position="57"/>
    </location>
</feature>
<comment type="caution">
    <text evidence="2">The sequence shown here is derived from an EMBL/GenBank/DDBJ whole genome shotgun (WGS) entry which is preliminary data.</text>
</comment>
<name>A0A916S2U0_9BACI</name>
<keyword evidence="1" id="KW-0812">Transmembrane</keyword>
<reference evidence="2" key="1">
    <citation type="journal article" date="2014" name="Int. J. Syst. Evol. Microbiol.">
        <title>Complete genome sequence of Corynebacterium casei LMG S-19264T (=DSM 44701T), isolated from a smear-ripened cheese.</title>
        <authorList>
            <consortium name="US DOE Joint Genome Institute (JGI-PGF)"/>
            <person name="Walter F."/>
            <person name="Albersmeier A."/>
            <person name="Kalinowski J."/>
            <person name="Ruckert C."/>
        </authorList>
    </citation>
    <scope>NUCLEOTIDE SEQUENCE</scope>
    <source>
        <strain evidence="2">CGMCC 1.12408</strain>
    </source>
</reference>
<dbReference type="Proteomes" id="UP000613512">
    <property type="component" value="Unassembled WGS sequence"/>
</dbReference>
<organism evidence="2 3">
    <name type="scientific">Ornithinibacillus halotolerans</name>
    <dbReference type="NCBI Taxonomy" id="1274357"/>
    <lineage>
        <taxon>Bacteria</taxon>
        <taxon>Bacillati</taxon>
        <taxon>Bacillota</taxon>
        <taxon>Bacilli</taxon>
        <taxon>Bacillales</taxon>
        <taxon>Bacillaceae</taxon>
        <taxon>Ornithinibacillus</taxon>
    </lineage>
</organism>
<feature type="transmembrane region" description="Helical" evidence="1">
    <location>
        <begin position="7"/>
        <end position="26"/>
    </location>
</feature>
<proteinExistence type="predicted"/>
<keyword evidence="1" id="KW-0472">Membrane</keyword>
<protein>
    <submittedName>
        <fullName evidence="2">Uncharacterized protein</fullName>
    </submittedName>
</protein>
<sequence>MTNNTLIPGWLFIIILSIGSGILIPLLLQFNFWSLITGFLIFIGGVMILLSVSYKLFKKKRR</sequence>
<evidence type="ECO:0000313" key="2">
    <source>
        <dbReference type="EMBL" id="GGA78888.1"/>
    </source>
</evidence>
<gene>
    <name evidence="2" type="ORF">GCM10008025_22940</name>
</gene>
<keyword evidence="1" id="KW-1133">Transmembrane helix</keyword>
<evidence type="ECO:0000256" key="1">
    <source>
        <dbReference type="SAM" id="Phobius"/>
    </source>
</evidence>
<dbReference type="EMBL" id="BMEY01000011">
    <property type="protein sequence ID" value="GGA78888.1"/>
    <property type="molecule type" value="Genomic_DNA"/>
</dbReference>
<accession>A0A916S2U0</accession>
<reference evidence="2" key="2">
    <citation type="submission" date="2020-09" db="EMBL/GenBank/DDBJ databases">
        <authorList>
            <person name="Sun Q."/>
            <person name="Zhou Y."/>
        </authorList>
    </citation>
    <scope>NUCLEOTIDE SEQUENCE</scope>
    <source>
        <strain evidence="2">CGMCC 1.12408</strain>
    </source>
</reference>
<dbReference type="AlphaFoldDB" id="A0A916S2U0"/>